<dbReference type="SUPFAM" id="SSF49503">
    <property type="entry name" value="Cupredoxins"/>
    <property type="match status" value="1"/>
</dbReference>
<dbReference type="Gene3D" id="2.60.40.420">
    <property type="entry name" value="Cupredoxins - blue copper proteins"/>
    <property type="match status" value="1"/>
</dbReference>
<sequence>PTSTVIVGAAGKLLFSPPAINASVGNIISFNFLGLNHTLTQSGFLNPCRPNGRFDTGFRQFNPGNTSGMFIVDYEVTTLEPQWFFCAQTLNNSHCHAGMVFSLNPGGLQNQYLQNAI</sequence>
<evidence type="ECO:0000313" key="1">
    <source>
        <dbReference type="EMBL" id="PSN60486.1"/>
    </source>
</evidence>
<dbReference type="STRING" id="1448308.A0A2T2N5G0"/>
<gene>
    <name evidence="1" type="ORF">BS50DRAFT_450243</name>
</gene>
<feature type="non-terminal residue" evidence="1">
    <location>
        <position position="117"/>
    </location>
</feature>
<dbReference type="EMBL" id="KZ678148">
    <property type="protein sequence ID" value="PSN60486.1"/>
    <property type="molecule type" value="Genomic_DNA"/>
</dbReference>
<dbReference type="CDD" id="cd00920">
    <property type="entry name" value="Cupredoxin"/>
    <property type="match status" value="1"/>
</dbReference>
<protein>
    <submittedName>
        <fullName evidence="1">Uncharacterized protein</fullName>
    </submittedName>
</protein>
<proteinExistence type="predicted"/>
<dbReference type="InterPro" id="IPR008972">
    <property type="entry name" value="Cupredoxin"/>
</dbReference>
<keyword evidence="2" id="KW-1185">Reference proteome</keyword>
<dbReference type="AlphaFoldDB" id="A0A2T2N5G0"/>
<dbReference type="OrthoDB" id="2331100at2759"/>
<dbReference type="PANTHER" id="PTHR34883">
    <property type="entry name" value="SERINE-RICH PROTEIN, PUTATIVE-RELATED-RELATED"/>
    <property type="match status" value="1"/>
</dbReference>
<dbReference type="PANTHER" id="PTHR34883:SF16">
    <property type="entry name" value="RICH PROTEIN, PUTATIVE-RELATED"/>
    <property type="match status" value="1"/>
</dbReference>
<organism evidence="1 2">
    <name type="scientific">Corynespora cassiicola Philippines</name>
    <dbReference type="NCBI Taxonomy" id="1448308"/>
    <lineage>
        <taxon>Eukaryota</taxon>
        <taxon>Fungi</taxon>
        <taxon>Dikarya</taxon>
        <taxon>Ascomycota</taxon>
        <taxon>Pezizomycotina</taxon>
        <taxon>Dothideomycetes</taxon>
        <taxon>Pleosporomycetidae</taxon>
        <taxon>Pleosporales</taxon>
        <taxon>Corynesporascaceae</taxon>
        <taxon>Corynespora</taxon>
    </lineage>
</organism>
<dbReference type="Proteomes" id="UP000240883">
    <property type="component" value="Unassembled WGS sequence"/>
</dbReference>
<reference evidence="1 2" key="1">
    <citation type="journal article" date="2018" name="Front. Microbiol.">
        <title>Genome-Wide Analysis of Corynespora cassiicola Leaf Fall Disease Putative Effectors.</title>
        <authorList>
            <person name="Lopez D."/>
            <person name="Ribeiro S."/>
            <person name="Label P."/>
            <person name="Fumanal B."/>
            <person name="Venisse J.S."/>
            <person name="Kohler A."/>
            <person name="de Oliveira R.R."/>
            <person name="Labutti K."/>
            <person name="Lipzen A."/>
            <person name="Lail K."/>
            <person name="Bauer D."/>
            <person name="Ohm R.A."/>
            <person name="Barry K.W."/>
            <person name="Spatafora J."/>
            <person name="Grigoriev I.V."/>
            <person name="Martin F.M."/>
            <person name="Pujade-Renaud V."/>
        </authorList>
    </citation>
    <scope>NUCLEOTIDE SEQUENCE [LARGE SCALE GENOMIC DNA]</scope>
    <source>
        <strain evidence="1 2">Philippines</strain>
    </source>
</reference>
<name>A0A2T2N5G0_CORCC</name>
<evidence type="ECO:0000313" key="2">
    <source>
        <dbReference type="Proteomes" id="UP000240883"/>
    </source>
</evidence>
<feature type="non-terminal residue" evidence="1">
    <location>
        <position position="1"/>
    </location>
</feature>
<accession>A0A2T2N5G0</accession>
<dbReference type="InterPro" id="IPR052953">
    <property type="entry name" value="Ser-rich/MCO-related"/>
</dbReference>